<evidence type="ECO:0000256" key="4">
    <source>
        <dbReference type="ARBA" id="ARBA00022842"/>
    </source>
</evidence>
<dbReference type="Gene3D" id="1.10.150.240">
    <property type="entry name" value="Putative phosphatase, domain 2"/>
    <property type="match status" value="1"/>
</dbReference>
<dbReference type="PANTHER" id="PTHR46193">
    <property type="entry name" value="6-PHOSPHOGLUCONATE PHOSPHATASE"/>
    <property type="match status" value="1"/>
</dbReference>
<evidence type="ECO:0000313" key="5">
    <source>
        <dbReference type="EMBL" id="MCW6036341.1"/>
    </source>
</evidence>
<evidence type="ECO:0000256" key="1">
    <source>
        <dbReference type="ARBA" id="ARBA00001946"/>
    </source>
</evidence>
<comment type="similarity">
    <text evidence="2">Belongs to the HAD-like hydrolase superfamily. CbbY/CbbZ/Gph/YieH family.</text>
</comment>
<dbReference type="Gene3D" id="3.40.50.1000">
    <property type="entry name" value="HAD superfamily/HAD-like"/>
    <property type="match status" value="1"/>
</dbReference>
<dbReference type="SUPFAM" id="SSF56784">
    <property type="entry name" value="HAD-like"/>
    <property type="match status" value="1"/>
</dbReference>
<proteinExistence type="inferred from homology"/>
<protein>
    <submittedName>
        <fullName evidence="5">HAD family phosphatase</fullName>
    </submittedName>
</protein>
<dbReference type="PANTHER" id="PTHR46193:SF21">
    <property type="entry name" value="SLL1138 PROTEIN"/>
    <property type="match status" value="1"/>
</dbReference>
<evidence type="ECO:0000256" key="3">
    <source>
        <dbReference type="ARBA" id="ARBA00022723"/>
    </source>
</evidence>
<comment type="cofactor">
    <cofactor evidence="1">
        <name>Mg(2+)</name>
        <dbReference type="ChEBI" id="CHEBI:18420"/>
    </cofactor>
</comment>
<dbReference type="InterPro" id="IPR036412">
    <property type="entry name" value="HAD-like_sf"/>
</dbReference>
<dbReference type="NCBIfam" id="TIGR01509">
    <property type="entry name" value="HAD-SF-IA-v3"/>
    <property type="match status" value="1"/>
</dbReference>
<dbReference type="CDD" id="cd07505">
    <property type="entry name" value="HAD_BPGM-like"/>
    <property type="match status" value="1"/>
</dbReference>
<dbReference type="SFLD" id="SFLDG01129">
    <property type="entry name" value="C1.5:_HAD__Beta-PGM__Phosphata"/>
    <property type="match status" value="1"/>
</dbReference>
<dbReference type="InterPro" id="IPR023214">
    <property type="entry name" value="HAD_sf"/>
</dbReference>
<dbReference type="Proteomes" id="UP001526426">
    <property type="component" value="Unassembled WGS sequence"/>
</dbReference>
<sequence>MSLKAVLLDFNGTIINDEPVHEELINDLLLQENLRPSPHDFHEICLGRSDRVCLKEILARRGRVVSEEYLDRLIARKSQAYQARIATLDPLPIYPEVEEFLQQLQREELIIGLVTGALRSEVDTVLQRASLAHYFQVFVTGDEVTTSKPDPYGYLLAVERLNRLFPYLNITAQNCLAIEDSPAGITAAKQAKMQVVGIAHTYPFHMLQRQTNWTVDRFSELELERVKAVFAPVPKGG</sequence>
<gene>
    <name evidence="5" type="ORF">K4A83_08665</name>
</gene>
<dbReference type="InterPro" id="IPR023198">
    <property type="entry name" value="PGP-like_dom2"/>
</dbReference>
<dbReference type="InterPro" id="IPR051600">
    <property type="entry name" value="Beta-PGM-like"/>
</dbReference>
<dbReference type="EMBL" id="JAIHOM010000034">
    <property type="protein sequence ID" value="MCW6036341.1"/>
    <property type="molecule type" value="Genomic_DNA"/>
</dbReference>
<dbReference type="RefSeq" id="WP_265264097.1">
    <property type="nucleotide sequence ID" value="NZ_JAIHOM010000034.1"/>
</dbReference>
<dbReference type="SFLD" id="SFLDS00003">
    <property type="entry name" value="Haloacid_Dehalogenase"/>
    <property type="match status" value="1"/>
</dbReference>
<dbReference type="Pfam" id="PF00702">
    <property type="entry name" value="Hydrolase"/>
    <property type="match status" value="1"/>
</dbReference>
<reference evidence="5 6" key="1">
    <citation type="submission" date="2021-08" db="EMBL/GenBank/DDBJ databases">
        <title>Draft genome sequence of Spirulina subsalsa with high tolerance to salinity and hype-accumulation of phycocyanin.</title>
        <authorList>
            <person name="Pei H."/>
            <person name="Jiang L."/>
        </authorList>
    </citation>
    <scope>NUCLEOTIDE SEQUENCE [LARGE SCALE GENOMIC DNA]</scope>
    <source>
        <strain evidence="5 6">FACHB-351</strain>
    </source>
</reference>
<name>A0ABT3L4A1_9CYAN</name>
<organism evidence="5 6">
    <name type="scientific">Spirulina subsalsa FACHB-351</name>
    <dbReference type="NCBI Taxonomy" id="234711"/>
    <lineage>
        <taxon>Bacteria</taxon>
        <taxon>Bacillati</taxon>
        <taxon>Cyanobacteriota</taxon>
        <taxon>Cyanophyceae</taxon>
        <taxon>Spirulinales</taxon>
        <taxon>Spirulinaceae</taxon>
        <taxon>Spirulina</taxon>
    </lineage>
</organism>
<dbReference type="SFLD" id="SFLDG01135">
    <property type="entry name" value="C1.5.6:_HAD__Beta-PGM__Phospha"/>
    <property type="match status" value="1"/>
</dbReference>
<accession>A0ABT3L4A1</accession>
<keyword evidence="3" id="KW-0479">Metal-binding</keyword>
<keyword evidence="6" id="KW-1185">Reference proteome</keyword>
<evidence type="ECO:0000256" key="2">
    <source>
        <dbReference type="ARBA" id="ARBA00006171"/>
    </source>
</evidence>
<dbReference type="InterPro" id="IPR006439">
    <property type="entry name" value="HAD-SF_hydro_IA"/>
</dbReference>
<evidence type="ECO:0000313" key="6">
    <source>
        <dbReference type="Proteomes" id="UP001526426"/>
    </source>
</evidence>
<comment type="caution">
    <text evidence="5">The sequence shown here is derived from an EMBL/GenBank/DDBJ whole genome shotgun (WGS) entry which is preliminary data.</text>
</comment>
<keyword evidence="4" id="KW-0460">Magnesium</keyword>